<accession>A0A413JXP0</accession>
<reference evidence="1 2" key="1">
    <citation type="submission" date="2018-08" db="EMBL/GenBank/DDBJ databases">
        <title>A genome reference for cultivated species of the human gut microbiota.</title>
        <authorList>
            <person name="Zou Y."/>
            <person name="Xue W."/>
            <person name="Luo G."/>
        </authorList>
    </citation>
    <scope>NUCLEOTIDE SEQUENCE [LARGE SCALE GENOMIC DNA]</scope>
    <source>
        <strain evidence="1 2">OF01-1</strain>
    </source>
</reference>
<gene>
    <name evidence="1" type="ORF">DXA27_13615</name>
</gene>
<sequence length="60" mass="6841">MNNKFFKCKRLIICAQEPDNLQKALTMLIEERYKSEDTGPDGANSLPKLELSYSAGVWSF</sequence>
<comment type="caution">
    <text evidence="1">The sequence shown here is derived from an EMBL/GenBank/DDBJ whole genome shotgun (WGS) entry which is preliminary data.</text>
</comment>
<dbReference type="Proteomes" id="UP000284614">
    <property type="component" value="Unassembled WGS sequence"/>
</dbReference>
<protein>
    <submittedName>
        <fullName evidence="1">Uncharacterized protein</fullName>
    </submittedName>
</protein>
<dbReference type="AlphaFoldDB" id="A0A413JXP0"/>
<proteinExistence type="predicted"/>
<evidence type="ECO:0000313" key="1">
    <source>
        <dbReference type="EMBL" id="RGY68106.1"/>
    </source>
</evidence>
<dbReference type="EMBL" id="QSDG01000011">
    <property type="protein sequence ID" value="RGY68106.1"/>
    <property type="molecule type" value="Genomic_DNA"/>
</dbReference>
<evidence type="ECO:0000313" key="2">
    <source>
        <dbReference type="Proteomes" id="UP000284614"/>
    </source>
</evidence>
<organism evidence="1 2">
    <name type="scientific">Bacteroides fragilis</name>
    <dbReference type="NCBI Taxonomy" id="817"/>
    <lineage>
        <taxon>Bacteria</taxon>
        <taxon>Pseudomonadati</taxon>
        <taxon>Bacteroidota</taxon>
        <taxon>Bacteroidia</taxon>
        <taxon>Bacteroidales</taxon>
        <taxon>Bacteroidaceae</taxon>
        <taxon>Bacteroides</taxon>
    </lineage>
</organism>
<name>A0A413JXP0_BACFG</name>